<reference evidence="2 3" key="2">
    <citation type="submission" date="2018-11" db="EMBL/GenBank/DDBJ databases">
        <authorList>
            <consortium name="Pathogen Informatics"/>
        </authorList>
    </citation>
    <scope>NUCLEOTIDE SEQUENCE [LARGE SCALE GENOMIC DNA]</scope>
</reference>
<dbReference type="Proteomes" id="UP000274429">
    <property type="component" value="Unassembled WGS sequence"/>
</dbReference>
<dbReference type="AlphaFoldDB" id="A0A0R3X014"/>
<keyword evidence="3" id="KW-1185">Reference proteome</keyword>
<accession>A0A0R3X014</accession>
<name>A0A0R3X014_HYDTA</name>
<dbReference type="EMBL" id="UYWX01020302">
    <property type="protein sequence ID" value="VDM30624.1"/>
    <property type="molecule type" value="Genomic_DNA"/>
</dbReference>
<organism evidence="4">
    <name type="scientific">Hydatigena taeniaeformis</name>
    <name type="common">Feline tapeworm</name>
    <name type="synonym">Taenia taeniaeformis</name>
    <dbReference type="NCBI Taxonomy" id="6205"/>
    <lineage>
        <taxon>Eukaryota</taxon>
        <taxon>Metazoa</taxon>
        <taxon>Spiralia</taxon>
        <taxon>Lophotrochozoa</taxon>
        <taxon>Platyhelminthes</taxon>
        <taxon>Cestoda</taxon>
        <taxon>Eucestoda</taxon>
        <taxon>Cyclophyllidea</taxon>
        <taxon>Taeniidae</taxon>
        <taxon>Hydatigera</taxon>
    </lineage>
</organism>
<evidence type="ECO:0000256" key="1">
    <source>
        <dbReference type="SAM" id="MobiDB-lite"/>
    </source>
</evidence>
<gene>
    <name evidence="2" type="ORF">TTAC_LOCUS6418</name>
</gene>
<dbReference type="WBParaSite" id="TTAC_0000643301-mRNA-1">
    <property type="protein sequence ID" value="TTAC_0000643301-mRNA-1"/>
    <property type="gene ID" value="TTAC_0000643301"/>
</dbReference>
<proteinExistence type="predicted"/>
<protein>
    <submittedName>
        <fullName evidence="4">BHLH domain-containing protein</fullName>
    </submittedName>
</protein>
<reference evidence="4" key="1">
    <citation type="submission" date="2017-02" db="UniProtKB">
        <authorList>
            <consortium name="WormBaseParasite"/>
        </authorList>
    </citation>
    <scope>IDENTIFICATION</scope>
</reference>
<evidence type="ECO:0000313" key="4">
    <source>
        <dbReference type="WBParaSite" id="TTAC_0000643301-mRNA-1"/>
    </source>
</evidence>
<evidence type="ECO:0000313" key="3">
    <source>
        <dbReference type="Proteomes" id="UP000274429"/>
    </source>
</evidence>
<feature type="region of interest" description="Disordered" evidence="1">
    <location>
        <begin position="1"/>
        <end position="23"/>
    </location>
</feature>
<evidence type="ECO:0000313" key="2">
    <source>
        <dbReference type="EMBL" id="VDM30624.1"/>
    </source>
</evidence>
<sequence length="376" mass="43315">MTRSRSPLSPFRPKPLFTQPPITVSPKHTYSPFVWDKEVKEGESGRLGLRTISSKPASLSEIERKRDRHEHNLRERDRRREESIIYELIRTCISKRDVRIYLPGVNKTPENLSYHQILLISSEIVKNERHEMAFFDYHKTAIQTLEAECLKRGIPLPENRPHIVSPMEKHRRYSKIVKEALRTDRCRMHQSIDGDGGDLPTPREVALEMDKRLRESDGLFTIEPKRRSSNSDSRLSKRRRLFSPTLPTPHLSPPKEILNNENDFHFADGELSHGGEDTAFDIPIRLRSPPVDIIRLSPRLSLHSLQSSTTQHWDLPLQDKLEDDDVDIITSNNAFNLSLSSPSAGVYLGIETEPLFRLLSSAEVEAPFMDNCDTYQ</sequence>
<feature type="region of interest" description="Disordered" evidence="1">
    <location>
        <begin position="218"/>
        <end position="255"/>
    </location>
</feature>
<dbReference type="OrthoDB" id="6249159at2759"/>